<evidence type="ECO:0000256" key="4">
    <source>
        <dbReference type="ARBA" id="ARBA00023125"/>
    </source>
</evidence>
<dbReference type="PANTHER" id="PTHR31421:SF22">
    <property type="entry name" value="PROTEIN BASIC PENTACYSTEINE3"/>
    <property type="match status" value="1"/>
</dbReference>
<dbReference type="SMART" id="SM01226">
    <property type="entry name" value="GAGA_bind"/>
    <property type="match status" value="1"/>
</dbReference>
<protein>
    <recommendedName>
        <fullName evidence="7">GAGA-binding transcriptional activator</fullName>
    </recommendedName>
</protein>
<evidence type="ECO:0000256" key="1">
    <source>
        <dbReference type="ARBA" id="ARBA00004123"/>
    </source>
</evidence>
<evidence type="ECO:0000313" key="9">
    <source>
        <dbReference type="Proteomes" id="UP001652660"/>
    </source>
</evidence>
<evidence type="ECO:0000256" key="2">
    <source>
        <dbReference type="ARBA" id="ARBA00007911"/>
    </source>
</evidence>
<evidence type="ECO:0000256" key="3">
    <source>
        <dbReference type="ARBA" id="ARBA00023015"/>
    </source>
</evidence>
<comment type="similarity">
    <text evidence="2 7">Belongs to the BBR/BPC family.</text>
</comment>
<proteinExistence type="inferred from homology"/>
<dbReference type="InterPro" id="IPR010409">
    <property type="entry name" value="GAGA-bd_tscrpt_act"/>
</dbReference>
<name>A0ABM4U3U4_COFAR</name>
<comment type="function">
    <text evidence="7">Transcriptional regulator that specifically binds to GA-rich elements (GAGA-repeats) present in regulatory sequences of genes involved in developmental processes.</text>
</comment>
<dbReference type="PANTHER" id="PTHR31421">
    <property type="entry name" value="PROTEIN BASIC PENTACYSTEINE3"/>
    <property type="match status" value="1"/>
</dbReference>
<dbReference type="RefSeq" id="XP_071901957.1">
    <property type="nucleotide sequence ID" value="XM_072045856.1"/>
</dbReference>
<comment type="subcellular location">
    <subcellularLocation>
        <location evidence="1 7">Nucleus</location>
    </subcellularLocation>
</comment>
<organism evidence="9 10">
    <name type="scientific">Coffea arabica</name>
    <name type="common">Arabian coffee</name>
    <dbReference type="NCBI Taxonomy" id="13443"/>
    <lineage>
        <taxon>Eukaryota</taxon>
        <taxon>Viridiplantae</taxon>
        <taxon>Streptophyta</taxon>
        <taxon>Embryophyta</taxon>
        <taxon>Tracheophyta</taxon>
        <taxon>Spermatophyta</taxon>
        <taxon>Magnoliopsida</taxon>
        <taxon>eudicotyledons</taxon>
        <taxon>Gunneridae</taxon>
        <taxon>Pentapetalae</taxon>
        <taxon>asterids</taxon>
        <taxon>lamiids</taxon>
        <taxon>Gentianales</taxon>
        <taxon>Rubiaceae</taxon>
        <taxon>Ixoroideae</taxon>
        <taxon>Gardenieae complex</taxon>
        <taxon>Bertiereae - Coffeeae clade</taxon>
        <taxon>Coffeeae</taxon>
        <taxon>Coffea</taxon>
    </lineage>
</organism>
<gene>
    <name evidence="10" type="primary">LOC140005225</name>
</gene>
<feature type="compositionally biased region" description="Low complexity" evidence="8">
    <location>
        <begin position="107"/>
        <end position="130"/>
    </location>
</feature>
<keyword evidence="4 7" id="KW-0238">DNA-binding</keyword>
<accession>A0ABM4U3U4</accession>
<keyword evidence="3 7" id="KW-0805">Transcription regulation</keyword>
<feature type="region of interest" description="Disordered" evidence="8">
    <location>
        <begin position="106"/>
        <end position="142"/>
    </location>
</feature>
<dbReference type="GeneID" id="140005225"/>
<reference evidence="10" key="1">
    <citation type="submission" date="2025-08" db="UniProtKB">
        <authorList>
            <consortium name="RefSeq"/>
        </authorList>
    </citation>
    <scope>IDENTIFICATION</scope>
    <source>
        <tissue evidence="10">Leaves</tissue>
    </source>
</reference>
<evidence type="ECO:0000256" key="6">
    <source>
        <dbReference type="ARBA" id="ARBA00023242"/>
    </source>
</evidence>
<evidence type="ECO:0000256" key="8">
    <source>
        <dbReference type="SAM" id="MobiDB-lite"/>
    </source>
</evidence>
<keyword evidence="6 7" id="KW-0539">Nucleus</keyword>
<evidence type="ECO:0000313" key="10">
    <source>
        <dbReference type="RefSeq" id="XP_071901957.1"/>
    </source>
</evidence>
<feature type="compositionally biased region" description="Basic residues" evidence="8">
    <location>
        <begin position="184"/>
        <end position="206"/>
    </location>
</feature>
<feature type="region of interest" description="Disordered" evidence="8">
    <location>
        <begin position="178"/>
        <end position="224"/>
    </location>
</feature>
<evidence type="ECO:0000256" key="5">
    <source>
        <dbReference type="ARBA" id="ARBA00023163"/>
    </source>
</evidence>
<dbReference type="Pfam" id="PF06217">
    <property type="entry name" value="GAGA_bind"/>
    <property type="match status" value="1"/>
</dbReference>
<keyword evidence="5 7" id="KW-0804">Transcription</keyword>
<sequence length="333" mass="36922">MDGNGSMNLRNWGFFEPTPTPALKGAGHLGLQLMSTMTEKPLFGGGRENHPYQHHHPHQAYSSIMAPSTNGGPYHHHRVGGISESSIPMDYMRDVWLNHREKYLNALPNNQHPHPHPHQLQLHPQQQNQHHSQHHHPQINYGVLPETSSAHSVQMIQQSSLLNNDDVGPQEEEICETRGVVGAVKKRGGGKVPKSPKAKKPKKAPKPPREESSRSLHRARAPKKSAEVIINGISMDISGIPIPVCTCTGNAQQCYRWGAGGWQSACCTTGMSVYPLPMSAKRRGARIAGRKMSLGAFRKVLEKLASEGFNFSNPIDLRNHWAKHGTNKFVTIR</sequence>
<keyword evidence="9" id="KW-1185">Reference proteome</keyword>
<evidence type="ECO:0000256" key="7">
    <source>
        <dbReference type="RuleBase" id="RU367160"/>
    </source>
</evidence>
<dbReference type="Proteomes" id="UP001652660">
    <property type="component" value="Chromosome 4c"/>
</dbReference>